<dbReference type="EMBL" id="CP060414">
    <property type="protein sequence ID" value="QNT58068.1"/>
    <property type="molecule type" value="Genomic_DNA"/>
</dbReference>
<name>A0A7H1M8V3_9NEIS</name>
<gene>
    <name evidence="1" type="ORF">H7A79_0277</name>
</gene>
<dbReference type="AlphaFoldDB" id="A0A7H1M8V3"/>
<keyword evidence="2" id="KW-1185">Reference proteome</keyword>
<reference evidence="1" key="1">
    <citation type="submission" date="2024-06" db="EMBL/GenBank/DDBJ databases">
        <title>Complete Genome Sequence of mouse commensal type strain Neisseria musculi.</title>
        <authorList>
            <person name="Thapa E."/>
            <person name="Aluvathingal J."/>
            <person name="Nadendla S."/>
            <person name="Mehta A."/>
            <person name="Tettelin H."/>
            <person name="Weyand N.J."/>
        </authorList>
    </citation>
    <scope>NUCLEOTIDE SEQUENCE</scope>
    <source>
        <strain evidence="1">NW831</strain>
    </source>
</reference>
<organism evidence="1 2">
    <name type="scientific">Neisseria musculi</name>
    <dbReference type="NCBI Taxonomy" id="1815583"/>
    <lineage>
        <taxon>Bacteria</taxon>
        <taxon>Pseudomonadati</taxon>
        <taxon>Pseudomonadota</taxon>
        <taxon>Betaproteobacteria</taxon>
        <taxon>Neisseriales</taxon>
        <taxon>Neisseriaceae</taxon>
        <taxon>Neisseria</taxon>
    </lineage>
</organism>
<dbReference type="Proteomes" id="UP000516412">
    <property type="component" value="Chromosome"/>
</dbReference>
<proteinExistence type="predicted"/>
<accession>A0A7H1M8V3</accession>
<protein>
    <submittedName>
        <fullName evidence="1">Uncharacterized protein</fullName>
    </submittedName>
</protein>
<evidence type="ECO:0000313" key="2">
    <source>
        <dbReference type="Proteomes" id="UP000516412"/>
    </source>
</evidence>
<sequence>MLLSETYPHTIVSNIGNKAPPPGLTHRSNFAAAFHTVVYDIVTNCLGDIQKNGYLVEK</sequence>
<evidence type="ECO:0000313" key="1">
    <source>
        <dbReference type="EMBL" id="QNT58068.1"/>
    </source>
</evidence>
<dbReference type="KEGG" id="nmus:H7A79_0277"/>